<gene>
    <name evidence="1" type="ORF">BYL167_LOCUS29056</name>
    <name evidence="2" type="ORF">BYL167_LOCUS29318</name>
    <name evidence="3" type="ORF">GIL414_LOCUS33139</name>
</gene>
<reference evidence="2" key="1">
    <citation type="submission" date="2021-02" db="EMBL/GenBank/DDBJ databases">
        <authorList>
            <person name="Nowell W R."/>
        </authorList>
    </citation>
    <scope>NUCLEOTIDE SEQUENCE</scope>
</reference>
<evidence type="ECO:0000313" key="3">
    <source>
        <dbReference type="EMBL" id="CAF4466807.1"/>
    </source>
</evidence>
<dbReference type="Proteomes" id="UP000681720">
    <property type="component" value="Unassembled WGS sequence"/>
</dbReference>
<feature type="non-terminal residue" evidence="2">
    <location>
        <position position="68"/>
    </location>
</feature>
<proteinExistence type="predicted"/>
<dbReference type="AlphaFoldDB" id="A0A8S2UIB1"/>
<sequence>ELKTFGVKQGDSTKNIEELNEEFIKNHSNSLSHRAEAAKIMFLINPTNNVKAIEFLTTLDSNFSDQNL</sequence>
<comment type="caution">
    <text evidence="2">The sequence shown here is derived from an EMBL/GenBank/DDBJ whole genome shotgun (WGS) entry which is preliminary data.</text>
</comment>
<name>A0A8S2UIB1_9BILA</name>
<evidence type="ECO:0000313" key="1">
    <source>
        <dbReference type="EMBL" id="CAF4339681.1"/>
    </source>
</evidence>
<evidence type="ECO:0000313" key="2">
    <source>
        <dbReference type="EMBL" id="CAF4346414.1"/>
    </source>
</evidence>
<organism evidence="2 4">
    <name type="scientific">Rotaria magnacalcarata</name>
    <dbReference type="NCBI Taxonomy" id="392030"/>
    <lineage>
        <taxon>Eukaryota</taxon>
        <taxon>Metazoa</taxon>
        <taxon>Spiralia</taxon>
        <taxon>Gnathifera</taxon>
        <taxon>Rotifera</taxon>
        <taxon>Eurotatoria</taxon>
        <taxon>Bdelloidea</taxon>
        <taxon>Philodinida</taxon>
        <taxon>Philodinidae</taxon>
        <taxon>Rotaria</taxon>
    </lineage>
</organism>
<dbReference type="EMBL" id="CAJOBJ010072552">
    <property type="protein sequence ID" value="CAF4466807.1"/>
    <property type="molecule type" value="Genomic_DNA"/>
</dbReference>
<feature type="non-terminal residue" evidence="2">
    <location>
        <position position="1"/>
    </location>
</feature>
<evidence type="ECO:0000313" key="4">
    <source>
        <dbReference type="Proteomes" id="UP000681967"/>
    </source>
</evidence>
<dbReference type="EMBL" id="CAJOBH010043124">
    <property type="protein sequence ID" value="CAF4339681.1"/>
    <property type="molecule type" value="Genomic_DNA"/>
</dbReference>
<accession>A0A8S2UIB1</accession>
<protein>
    <submittedName>
        <fullName evidence="2">Uncharacterized protein</fullName>
    </submittedName>
</protein>
<dbReference type="EMBL" id="CAJOBH010044385">
    <property type="protein sequence ID" value="CAF4346414.1"/>
    <property type="molecule type" value="Genomic_DNA"/>
</dbReference>
<dbReference type="Proteomes" id="UP000681967">
    <property type="component" value="Unassembled WGS sequence"/>
</dbReference>